<proteinExistence type="predicted"/>
<dbReference type="AlphaFoldDB" id="A0AAU8FSY5"/>
<reference evidence="1" key="1">
    <citation type="submission" date="2024-06" db="EMBL/GenBank/DDBJ databases">
        <title>Sequencing and assembly of the genome of Dyadobacter sp. strain 676, a symbiont of Cyamopsis tetragonoloba.</title>
        <authorList>
            <person name="Guro P."/>
            <person name="Sazanova A."/>
            <person name="Kuznetsova I."/>
            <person name="Belimov A."/>
            <person name="Safronova V."/>
        </authorList>
    </citation>
    <scope>NUCLEOTIDE SEQUENCE</scope>
    <source>
        <strain evidence="1">676</strain>
    </source>
</reference>
<evidence type="ECO:0008006" key="2">
    <source>
        <dbReference type="Google" id="ProtNLM"/>
    </source>
</evidence>
<name>A0AAU8FSY5_9BACT</name>
<dbReference type="RefSeq" id="WP_353721928.1">
    <property type="nucleotide sequence ID" value="NZ_CP159289.1"/>
</dbReference>
<protein>
    <recommendedName>
        <fullName evidence="2">Phage head morphogenesis domain-containing protein</fullName>
    </recommendedName>
</protein>
<gene>
    <name evidence="1" type="ORF">ABV298_09700</name>
</gene>
<dbReference type="EMBL" id="CP159289">
    <property type="protein sequence ID" value="XCH26644.1"/>
    <property type="molecule type" value="Genomic_DNA"/>
</dbReference>
<evidence type="ECO:0000313" key="1">
    <source>
        <dbReference type="EMBL" id="XCH26644.1"/>
    </source>
</evidence>
<sequence>MTREQQWAQQLRRSEGYARIVDGLFQAAIKEAIRLVLSGKYDPDKPFQFKDFPGLTQRVRNLFAKLAKDLQTTISTGIEREWQHANAANDELVDQVLKTFTVPRQIMQTYRNRNLQALAAFQQRKVAGMNLSKRVWNLTKQFQGELEMAIDLGLGEGLNAQQLSQSVRAYLNEPDKLFRRVRDKRGQLQLSKAARNYHPGKGVYRSSYKNAMRLTRTEINMAYRDSDYQRWQSLDFVVGFEVKRSNNKVECDLCDSFIGKYPKTYKFIGNHPHCRCVCVPILASRAEIEAFLDSSNTDEPQPLKSKYEVDRMPKGWTDWIKGNTKRVNLMSNPPYFIKDNFKGGRIANGLKFM</sequence>
<accession>A0AAU8FSY5</accession>
<organism evidence="1">
    <name type="scientific">Dyadobacter sp. 676</name>
    <dbReference type="NCBI Taxonomy" id="3088362"/>
    <lineage>
        <taxon>Bacteria</taxon>
        <taxon>Pseudomonadati</taxon>
        <taxon>Bacteroidota</taxon>
        <taxon>Cytophagia</taxon>
        <taxon>Cytophagales</taxon>
        <taxon>Spirosomataceae</taxon>
        <taxon>Dyadobacter</taxon>
    </lineage>
</organism>